<reference evidence="22" key="1">
    <citation type="submission" date="2021-06" db="EMBL/GenBank/DDBJ databases">
        <authorList>
            <person name="Hodson N. C."/>
            <person name="Mongue J. A."/>
            <person name="Jaron S. K."/>
        </authorList>
    </citation>
    <scope>NUCLEOTIDE SEQUENCE</scope>
</reference>
<dbReference type="PANTHER" id="PTHR46420:SF1">
    <property type="entry name" value="BETA-1,4-GLUCURONYLTRANSFERASE 1"/>
    <property type="match status" value="1"/>
</dbReference>
<keyword evidence="7" id="KW-0808">Transferase</keyword>
<dbReference type="OrthoDB" id="6479716at2759"/>
<evidence type="ECO:0000256" key="14">
    <source>
        <dbReference type="ARBA" id="ARBA00023180"/>
    </source>
</evidence>
<dbReference type="EMBL" id="CAJVCH010298394">
    <property type="protein sequence ID" value="CAG7785536.1"/>
    <property type="molecule type" value="Genomic_DNA"/>
</dbReference>
<evidence type="ECO:0000256" key="17">
    <source>
        <dbReference type="ARBA" id="ARBA00032175"/>
    </source>
</evidence>
<evidence type="ECO:0000256" key="9">
    <source>
        <dbReference type="ARBA" id="ARBA00022723"/>
    </source>
</evidence>
<keyword evidence="11 21" id="KW-1133">Transmembrane helix</keyword>
<proteinExistence type="inferred from homology"/>
<evidence type="ECO:0000256" key="13">
    <source>
        <dbReference type="ARBA" id="ARBA00023136"/>
    </source>
</evidence>
<keyword evidence="15" id="KW-0464">Manganese</keyword>
<keyword evidence="23" id="KW-1185">Reference proteome</keyword>
<evidence type="ECO:0000256" key="12">
    <source>
        <dbReference type="ARBA" id="ARBA00023034"/>
    </source>
</evidence>
<evidence type="ECO:0000313" key="23">
    <source>
        <dbReference type="Proteomes" id="UP000708208"/>
    </source>
</evidence>
<protein>
    <recommendedName>
        <fullName evidence="5">Beta-1,4-glucuronyltransferase 1</fullName>
    </recommendedName>
    <alternativeName>
        <fullName evidence="16">I-beta-1,3-N-acetylglucosaminyltransferase</fullName>
    </alternativeName>
    <alternativeName>
        <fullName evidence="19">N-acetyllactosaminide beta-1,3-N-acetylglucosaminyltransferase</fullName>
    </alternativeName>
    <alternativeName>
        <fullName evidence="17">Poly-N-acetyllactosamine extension enzyme</fullName>
    </alternativeName>
    <alternativeName>
        <fullName evidence="18">UDP-GlcNAc:betaGal beta-1,3-N-acetylglucosaminyltransferase 1</fullName>
    </alternativeName>
</protein>
<evidence type="ECO:0000256" key="2">
    <source>
        <dbReference type="ARBA" id="ARBA00004323"/>
    </source>
</evidence>
<evidence type="ECO:0000256" key="8">
    <source>
        <dbReference type="ARBA" id="ARBA00022692"/>
    </source>
</evidence>
<dbReference type="PANTHER" id="PTHR46420">
    <property type="entry name" value="BETA-1,4-GLUCURONYLTRANSFERASE 1"/>
    <property type="match status" value="1"/>
</dbReference>
<dbReference type="GO" id="GO:0000139">
    <property type="term" value="C:Golgi membrane"/>
    <property type="evidence" value="ECO:0007669"/>
    <property type="project" value="UniProtKB-SubCell"/>
</dbReference>
<evidence type="ECO:0000256" key="7">
    <source>
        <dbReference type="ARBA" id="ARBA00022679"/>
    </source>
</evidence>
<dbReference type="Pfam" id="PF13896">
    <property type="entry name" value="Glyco_transf_49"/>
    <property type="match status" value="1"/>
</dbReference>
<dbReference type="Proteomes" id="UP000708208">
    <property type="component" value="Unassembled WGS sequence"/>
</dbReference>
<keyword evidence="6" id="KW-0328">Glycosyltransferase</keyword>
<evidence type="ECO:0000256" key="19">
    <source>
        <dbReference type="ARBA" id="ARBA00033291"/>
    </source>
</evidence>
<dbReference type="GO" id="GO:0015020">
    <property type="term" value="F:glucuronosyltransferase activity"/>
    <property type="evidence" value="ECO:0007669"/>
    <property type="project" value="InterPro"/>
</dbReference>
<evidence type="ECO:0000256" key="4">
    <source>
        <dbReference type="ARBA" id="ARBA00008539"/>
    </source>
</evidence>
<evidence type="ECO:0000256" key="1">
    <source>
        <dbReference type="ARBA" id="ARBA00001936"/>
    </source>
</evidence>
<evidence type="ECO:0000256" key="16">
    <source>
        <dbReference type="ARBA" id="ARBA00030723"/>
    </source>
</evidence>
<evidence type="ECO:0000256" key="11">
    <source>
        <dbReference type="ARBA" id="ARBA00022989"/>
    </source>
</evidence>
<gene>
    <name evidence="22" type="ORF">AFUS01_LOCUS24154</name>
</gene>
<comment type="catalytic activity">
    <reaction evidence="20">
        <text>3-O-[beta-D-Xyl-(1-&gt;4)-Rib-ol-P-Rib-ol-P-3-beta-D-GalNAc-(1-&gt;3)-beta-D-GlcNAc-(1-&gt;4)-(O-6-P-alpha-D-Man)]-Thr-[protein] + UDP-alpha-D-glucuronate = 3-O-[beta-D-GlcA-(1-&gt;3)-beta-D-Xyl-(1-&gt;4)-Rib-ol-P-Rib-ol-P-3-beta-D-GalNAc-(1-&gt;3)-beta-D-GlcNAc-(1-&gt;4)-(O-6-P-alpha-D-Man)]-Thr-[protein] + UDP + H(+)</text>
        <dbReference type="Rhea" id="RHEA:46860"/>
        <dbReference type="Rhea" id="RHEA-COMP:15023"/>
        <dbReference type="Rhea" id="RHEA-COMP:17482"/>
        <dbReference type="ChEBI" id="CHEBI:15378"/>
        <dbReference type="ChEBI" id="CHEBI:58052"/>
        <dbReference type="ChEBI" id="CHEBI:58223"/>
        <dbReference type="ChEBI" id="CHEBI:142405"/>
        <dbReference type="ChEBI" id="CHEBI:177336"/>
    </reaction>
</comment>
<evidence type="ECO:0000256" key="21">
    <source>
        <dbReference type="SAM" id="Phobius"/>
    </source>
</evidence>
<evidence type="ECO:0000256" key="5">
    <source>
        <dbReference type="ARBA" id="ARBA00017962"/>
    </source>
</evidence>
<dbReference type="InterPro" id="IPR043189">
    <property type="entry name" value="B4GAT1"/>
</dbReference>
<comment type="cofactor">
    <cofactor evidence="1">
        <name>Mn(2+)</name>
        <dbReference type="ChEBI" id="CHEBI:29035"/>
    </cofactor>
</comment>
<comment type="pathway">
    <text evidence="3">Protein modification; protein glycosylation.</text>
</comment>
<dbReference type="GO" id="GO:0046872">
    <property type="term" value="F:metal ion binding"/>
    <property type="evidence" value="ECO:0007669"/>
    <property type="project" value="UniProtKB-KW"/>
</dbReference>
<evidence type="ECO:0000256" key="3">
    <source>
        <dbReference type="ARBA" id="ARBA00004922"/>
    </source>
</evidence>
<keyword evidence="8 21" id="KW-0812">Transmembrane</keyword>
<evidence type="ECO:0000256" key="15">
    <source>
        <dbReference type="ARBA" id="ARBA00023211"/>
    </source>
</evidence>
<keyword evidence="12" id="KW-0333">Golgi apparatus</keyword>
<evidence type="ECO:0000256" key="20">
    <source>
        <dbReference type="ARBA" id="ARBA00047852"/>
    </source>
</evidence>
<evidence type="ECO:0000313" key="22">
    <source>
        <dbReference type="EMBL" id="CAG7785536.1"/>
    </source>
</evidence>
<comment type="caution">
    <text evidence="22">The sequence shown here is derived from an EMBL/GenBank/DDBJ whole genome shotgun (WGS) entry which is preliminary data.</text>
</comment>
<dbReference type="GO" id="GO:0035269">
    <property type="term" value="P:protein O-linked glycosylation via mannose"/>
    <property type="evidence" value="ECO:0007669"/>
    <property type="project" value="TreeGrafter"/>
</dbReference>
<name>A0A8J2K9F9_9HEXA</name>
<keyword evidence="14" id="KW-0325">Glycoprotein</keyword>
<organism evidence="22 23">
    <name type="scientific">Allacma fusca</name>
    <dbReference type="NCBI Taxonomy" id="39272"/>
    <lineage>
        <taxon>Eukaryota</taxon>
        <taxon>Metazoa</taxon>
        <taxon>Ecdysozoa</taxon>
        <taxon>Arthropoda</taxon>
        <taxon>Hexapoda</taxon>
        <taxon>Collembola</taxon>
        <taxon>Symphypleona</taxon>
        <taxon>Sminthuridae</taxon>
        <taxon>Allacma</taxon>
    </lineage>
</organism>
<keyword evidence="9" id="KW-0479">Metal-binding</keyword>
<evidence type="ECO:0000256" key="6">
    <source>
        <dbReference type="ARBA" id="ARBA00022676"/>
    </source>
</evidence>
<keyword evidence="10" id="KW-0735">Signal-anchor</keyword>
<comment type="similarity">
    <text evidence="4">Belongs to the glycosyltransferase 49 family.</text>
</comment>
<dbReference type="AlphaFoldDB" id="A0A8J2K9F9"/>
<keyword evidence="13 21" id="KW-0472">Membrane</keyword>
<sequence length="482" mass="55940">MRWCTSNFICRFLHRHTLAISAFFIILVCVNQVLHFKRSASPTCYQIVSPFISIQSNHTHNVNNNRSFSSNDAKAIPPAIHWSQGRLDNRRMLKIYEWVWAGSLWEELMNRFNVCLATQGSIDRIASIGEVSEKWLGPISLAVYIRTSDEWIILNLFNIYMQRCSALFTQTVSIHVAVPVNYEPMNSPNDSSRFEFSPWYDHPCGQPSEFLSLLMKKLLPDGIDQGALYPQNHMRNIARKTCTTSWVFMTDVDIIPRPNSSLLLQEFYESPSSKCSKCAFVIPVYELERSARYPETKRQLIDYANSGLARQFHLKIYRFGHWATNYSMWVSTYIEEGPVQISHMVDPRMNHYEPFYVSSDVIPAHDERFIGYGFTRSSQVLEARVTGWKFLVLTPIFAIHWGLQTPQSLRQPILRTPQQIAQIRMRGYSFGANPRKSQNSHNHIVYTDFVAELMAKKNISVARHRKKSIQQQRKDLRNLRTG</sequence>
<evidence type="ECO:0000256" key="10">
    <source>
        <dbReference type="ARBA" id="ARBA00022968"/>
    </source>
</evidence>
<comment type="subcellular location">
    <subcellularLocation>
        <location evidence="2">Golgi apparatus membrane</location>
        <topology evidence="2">Single-pass type II membrane protein</topology>
    </subcellularLocation>
</comment>
<accession>A0A8J2K9F9</accession>
<feature type="transmembrane region" description="Helical" evidence="21">
    <location>
        <begin position="12"/>
        <end position="34"/>
    </location>
</feature>
<evidence type="ECO:0000256" key="18">
    <source>
        <dbReference type="ARBA" id="ARBA00032181"/>
    </source>
</evidence>